<accession>A0A7K1RKG0</accession>
<organism evidence="1 2">
    <name type="scientific">Agrobacterium vitis</name>
    <name type="common">Rhizobium vitis</name>
    <dbReference type="NCBI Taxonomy" id="373"/>
    <lineage>
        <taxon>Bacteria</taxon>
        <taxon>Pseudomonadati</taxon>
        <taxon>Pseudomonadota</taxon>
        <taxon>Alphaproteobacteria</taxon>
        <taxon>Hyphomicrobiales</taxon>
        <taxon>Rhizobiaceae</taxon>
        <taxon>Rhizobium/Agrobacterium group</taxon>
        <taxon>Agrobacterium</taxon>
    </lineage>
</organism>
<dbReference type="EMBL" id="WPHU01000009">
    <property type="protein sequence ID" value="MVA58477.1"/>
    <property type="molecule type" value="Genomic_DNA"/>
</dbReference>
<evidence type="ECO:0000313" key="2">
    <source>
        <dbReference type="Proteomes" id="UP000440716"/>
    </source>
</evidence>
<name>A0A7K1RKG0_AGRVI</name>
<proteinExistence type="predicted"/>
<sequence>MFRGAKPKAAEKSWWWALRVEIEATLASPVFGQTRSIGFAVGAVWSAERRESK</sequence>
<dbReference type="AlphaFoldDB" id="A0A7K1RKG0"/>
<gene>
    <name evidence="1" type="ORF">GOZ88_20445</name>
</gene>
<evidence type="ECO:0000313" key="1">
    <source>
        <dbReference type="EMBL" id="MVA58477.1"/>
    </source>
</evidence>
<dbReference type="RefSeq" id="WP_156592281.1">
    <property type="nucleotide sequence ID" value="NZ_VOLI01000005.1"/>
</dbReference>
<protein>
    <submittedName>
        <fullName evidence="1">Uncharacterized protein</fullName>
    </submittedName>
</protein>
<dbReference type="Proteomes" id="UP000440716">
    <property type="component" value="Unassembled WGS sequence"/>
</dbReference>
<reference evidence="1 2" key="1">
    <citation type="submission" date="2019-12" db="EMBL/GenBank/DDBJ databases">
        <title>Whole-genome sequencing of Allorhizobium vitis.</title>
        <authorList>
            <person name="Gan H.M."/>
            <person name="Szegedi E."/>
            <person name="Burr T."/>
            <person name="Savka M.A."/>
        </authorList>
    </citation>
    <scope>NUCLEOTIDE SEQUENCE [LARGE SCALE GENOMIC DNA]</scope>
    <source>
        <strain evidence="1 2">CG415</strain>
    </source>
</reference>
<comment type="caution">
    <text evidence="1">The sequence shown here is derived from an EMBL/GenBank/DDBJ whole genome shotgun (WGS) entry which is preliminary data.</text>
</comment>